<evidence type="ECO:0000313" key="2">
    <source>
        <dbReference type="Proteomes" id="UP000000582"/>
    </source>
</evidence>
<dbReference type="BioCyc" id="CORYNE:G18NG-12537-MONOMER"/>
<organism evidence="1 2">
    <name type="scientific">Corynebacterium glutamicum (strain ATCC 13032 / DSM 20300 / JCM 1318 / BCRC 11384 / CCUG 27702 / LMG 3730 / NBRC 12168 / NCIMB 10025 / NRRL B-2784 / 534)</name>
    <dbReference type="NCBI Taxonomy" id="196627"/>
    <lineage>
        <taxon>Bacteria</taxon>
        <taxon>Bacillati</taxon>
        <taxon>Actinomycetota</taxon>
        <taxon>Actinomycetes</taxon>
        <taxon>Mycobacteriales</taxon>
        <taxon>Corynebacteriaceae</taxon>
        <taxon>Corynebacterium</taxon>
    </lineage>
</organism>
<dbReference type="HOGENOM" id="CLU_1882246_0_0_11"/>
<dbReference type="EMBL" id="BA000036">
    <property type="protein sequence ID" value="BAC00313.1"/>
    <property type="molecule type" value="Genomic_DNA"/>
</dbReference>
<sequence>MPIRLDGHLLVSCNRHIQSKNVEISTFNLGHLLLGEKPQTFPTPQPCVLQSTQFRGNMSDFTENTWTVHYDEDGDFPKFFNSLKEHERAAVILTIENILTPLGINICQTEWGKALGQGLYEIRIRHTVKKSQEPH</sequence>
<dbReference type="AlphaFoldDB" id="Q8NLM2"/>
<protein>
    <submittedName>
        <fullName evidence="1">Uncharacterized protein</fullName>
    </submittedName>
</protein>
<gene>
    <name evidence="1" type="ordered locus">Cgl2919</name>
</gene>
<keyword evidence="2" id="KW-1185">Reference proteome</keyword>
<reference evidence="2" key="1">
    <citation type="journal article" date="2003" name="Appl. Microbiol. Biotechnol.">
        <title>The Corynebacterium glutamicum genome: features and impacts on biotechnological processes.</title>
        <authorList>
            <person name="Ikeda M."/>
            <person name="Nakagawa S."/>
        </authorList>
    </citation>
    <scope>NUCLEOTIDE SEQUENCE [LARGE SCALE GENOMIC DNA]</scope>
    <source>
        <strain evidence="2">ATCC 13032 / DSM 20300 / BCRC 11384 / JCM 1318 / LMG 3730 / NCIMB 10025</strain>
    </source>
</reference>
<accession>Q8NLM2</accession>
<evidence type="ECO:0000313" key="1">
    <source>
        <dbReference type="EMBL" id="BAC00313.1"/>
    </source>
</evidence>
<name>Q8NLM2_CORGL</name>
<dbReference type="KEGG" id="cgl:Cgl2919"/>
<proteinExistence type="predicted"/>
<dbReference type="OrthoDB" id="5118233at2"/>
<dbReference type="Proteomes" id="UP000000582">
    <property type="component" value="Chromosome"/>
</dbReference>
<dbReference type="STRING" id="196627.cg3228"/>